<keyword evidence="4 5" id="KW-0663">Pyridoxal phosphate</keyword>
<dbReference type="InterPro" id="IPR015424">
    <property type="entry name" value="PyrdxlP-dep_Trfase"/>
</dbReference>
<organism evidence="7 8">
    <name type="scientific">Hypericibacter adhaerens</name>
    <dbReference type="NCBI Taxonomy" id="2602016"/>
    <lineage>
        <taxon>Bacteria</taxon>
        <taxon>Pseudomonadati</taxon>
        <taxon>Pseudomonadota</taxon>
        <taxon>Alphaproteobacteria</taxon>
        <taxon>Rhodospirillales</taxon>
        <taxon>Dongiaceae</taxon>
        <taxon>Hypericibacter</taxon>
    </lineage>
</organism>
<dbReference type="Gene3D" id="3.40.640.10">
    <property type="entry name" value="Type I PLP-dependent aspartate aminotransferase-like (Major domain)"/>
    <property type="match status" value="1"/>
</dbReference>
<evidence type="ECO:0000313" key="7">
    <source>
        <dbReference type="EMBL" id="QEX22734.1"/>
    </source>
</evidence>
<gene>
    <name evidence="7" type="ORF">FRZ61_26660</name>
</gene>
<dbReference type="GO" id="GO:0019346">
    <property type="term" value="P:transsulfuration"/>
    <property type="evidence" value="ECO:0007669"/>
    <property type="project" value="InterPro"/>
</dbReference>
<protein>
    <submittedName>
        <fullName evidence="7">O-acetylhomoserine aminocarboxypropyltransferase</fullName>
    </submittedName>
</protein>
<dbReference type="RefSeq" id="WP_151118189.1">
    <property type="nucleotide sequence ID" value="NZ_CP042582.1"/>
</dbReference>
<dbReference type="GO" id="GO:0030170">
    <property type="term" value="F:pyridoxal phosphate binding"/>
    <property type="evidence" value="ECO:0007669"/>
    <property type="project" value="InterPro"/>
</dbReference>
<dbReference type="PIRSF" id="PIRSF001434">
    <property type="entry name" value="CGS"/>
    <property type="match status" value="1"/>
</dbReference>
<dbReference type="GO" id="GO:0003961">
    <property type="term" value="F:O-acetylhomoserine aminocarboxypropyltransferase activity"/>
    <property type="evidence" value="ECO:0007669"/>
    <property type="project" value="TreeGrafter"/>
</dbReference>
<proteinExistence type="inferred from homology"/>
<evidence type="ECO:0000256" key="3">
    <source>
        <dbReference type="ARBA" id="ARBA00022679"/>
    </source>
</evidence>
<evidence type="ECO:0000256" key="4">
    <source>
        <dbReference type="ARBA" id="ARBA00022898"/>
    </source>
</evidence>
<dbReference type="CDD" id="cd00614">
    <property type="entry name" value="CGS_like"/>
    <property type="match status" value="1"/>
</dbReference>
<dbReference type="InterPro" id="IPR015422">
    <property type="entry name" value="PyrdxlP-dep_Trfase_small"/>
</dbReference>
<evidence type="ECO:0000256" key="1">
    <source>
        <dbReference type="ARBA" id="ARBA00001933"/>
    </source>
</evidence>
<dbReference type="Proteomes" id="UP000325797">
    <property type="component" value="Chromosome"/>
</dbReference>
<dbReference type="InterPro" id="IPR015421">
    <property type="entry name" value="PyrdxlP-dep_Trfase_major"/>
</dbReference>
<dbReference type="OrthoDB" id="9790858at2"/>
<dbReference type="GO" id="GO:0004124">
    <property type="term" value="F:cysteine synthase activity"/>
    <property type="evidence" value="ECO:0007669"/>
    <property type="project" value="TreeGrafter"/>
</dbReference>
<accession>A0A5J6N0H3</accession>
<dbReference type="InterPro" id="IPR006235">
    <property type="entry name" value="OAc-hSer/O-AcSer_sulfhydrylase"/>
</dbReference>
<dbReference type="AlphaFoldDB" id="A0A5J6N0H3"/>
<dbReference type="Gene3D" id="3.90.1150.10">
    <property type="entry name" value="Aspartate Aminotransferase, domain 1"/>
    <property type="match status" value="1"/>
</dbReference>
<evidence type="ECO:0000256" key="6">
    <source>
        <dbReference type="RuleBase" id="RU362118"/>
    </source>
</evidence>
<reference evidence="7 8" key="1">
    <citation type="submission" date="2019-08" db="EMBL/GenBank/DDBJ databases">
        <title>Hyperibacter terrae gen. nov., sp. nov. and Hyperibacter viscosus sp. nov., two new members in the family Rhodospirillaceae isolated from the rhizosphere of Hypericum perforatum.</title>
        <authorList>
            <person name="Noviana Z."/>
        </authorList>
    </citation>
    <scope>NUCLEOTIDE SEQUENCE [LARGE SCALE GENOMIC DNA]</scope>
    <source>
        <strain evidence="7 8">R5959</strain>
    </source>
</reference>
<evidence type="ECO:0000256" key="5">
    <source>
        <dbReference type="PIRSR" id="PIRSR001434-2"/>
    </source>
</evidence>
<dbReference type="GO" id="GO:0071269">
    <property type="term" value="P:L-homocysteine biosynthetic process"/>
    <property type="evidence" value="ECO:0007669"/>
    <property type="project" value="TreeGrafter"/>
</dbReference>
<evidence type="ECO:0000313" key="8">
    <source>
        <dbReference type="Proteomes" id="UP000325797"/>
    </source>
</evidence>
<keyword evidence="8" id="KW-1185">Reference proteome</keyword>
<dbReference type="PANTHER" id="PTHR43797:SF2">
    <property type="entry name" value="HOMOCYSTEINE_CYSTEINE SYNTHASE"/>
    <property type="match status" value="1"/>
</dbReference>
<comment type="cofactor">
    <cofactor evidence="1 6">
        <name>pyridoxal 5'-phosphate</name>
        <dbReference type="ChEBI" id="CHEBI:597326"/>
    </cofactor>
</comment>
<comment type="similarity">
    <text evidence="2 6">Belongs to the trans-sulfuration enzymes family.</text>
</comment>
<dbReference type="InterPro" id="IPR000277">
    <property type="entry name" value="Cys/Met-Metab_PyrdxlP-dep_enz"/>
</dbReference>
<dbReference type="EMBL" id="CP042582">
    <property type="protein sequence ID" value="QEX22734.1"/>
    <property type="molecule type" value="Genomic_DNA"/>
</dbReference>
<dbReference type="KEGG" id="hadh:FRZ61_26660"/>
<sequence>MTTDSRNFETLALHGGTYRADPVSGAVAVPLYQTTSYQFQNTDHASRLFALEELGNIYTRVQNPTQDAFEQRIAAIEGGAAALAVASGQAASAYAVLNLAQAGDNIVVSTDLYGGTVTLFSQTLRQFGIEARFVDPSDPENFRRATDAKTRAYYAETLPNPKLHVLAIKEVADIGRSLGVPLIVDNTAAPLIARPFEHGAAVVVHSSTKYIGGHGTSIGGVLIDGGNFPWEQHAERFPLLTQPDPAYHGAIWTEAAKPLGPIAFLLRVRVKLLRDLGAAVSPFNAWQFIQGLETLPLRVQRHNENAVKVANFLTNHEQVENVIFPGLQSGRLRERADKYLKGGYGGLVGFELRGGVEAGRRFIDALKLLYHVANIGDARSLAIHPASTTHQQLSPEEQLAAGVTPGYVRLSVGIEHVDDIIADIRQALDAAGRAAGTGPVAKAAE</sequence>
<dbReference type="GO" id="GO:0006535">
    <property type="term" value="P:cysteine biosynthetic process from serine"/>
    <property type="evidence" value="ECO:0007669"/>
    <property type="project" value="TreeGrafter"/>
</dbReference>
<dbReference type="FunFam" id="3.40.640.10:FF:000035">
    <property type="entry name" value="O-succinylhomoserine sulfhydrylase"/>
    <property type="match status" value="1"/>
</dbReference>
<dbReference type="SUPFAM" id="SSF53383">
    <property type="entry name" value="PLP-dependent transferases"/>
    <property type="match status" value="1"/>
</dbReference>
<evidence type="ECO:0000256" key="2">
    <source>
        <dbReference type="ARBA" id="ARBA00009077"/>
    </source>
</evidence>
<name>A0A5J6N0H3_9PROT</name>
<feature type="modified residue" description="N6-(pyridoxal phosphate)lysine" evidence="5">
    <location>
        <position position="209"/>
    </location>
</feature>
<dbReference type="Pfam" id="PF01053">
    <property type="entry name" value="Cys_Met_Meta_PP"/>
    <property type="match status" value="1"/>
</dbReference>
<keyword evidence="3 7" id="KW-0808">Transferase</keyword>
<dbReference type="NCBIfam" id="TIGR01326">
    <property type="entry name" value="OAH_OAS_sulfhy"/>
    <property type="match status" value="1"/>
</dbReference>
<dbReference type="GO" id="GO:0005737">
    <property type="term" value="C:cytoplasm"/>
    <property type="evidence" value="ECO:0007669"/>
    <property type="project" value="TreeGrafter"/>
</dbReference>
<dbReference type="PANTHER" id="PTHR43797">
    <property type="entry name" value="HOMOCYSTEINE/CYSTEINE SYNTHASE"/>
    <property type="match status" value="1"/>
</dbReference>